<dbReference type="PATRIC" id="fig|1473.5.peg.3869"/>
<evidence type="ECO:0000313" key="2">
    <source>
        <dbReference type="EMBL" id="KNE22068.1"/>
    </source>
</evidence>
<dbReference type="EMBL" id="LGTO01000004">
    <property type="protein sequence ID" value="KNE22068.1"/>
    <property type="molecule type" value="Genomic_DNA"/>
</dbReference>
<dbReference type="Proteomes" id="UP000036780">
    <property type="component" value="Unassembled WGS sequence"/>
</dbReference>
<keyword evidence="1" id="KW-0560">Oxidoreductase</keyword>
<dbReference type="Pfam" id="PF13510">
    <property type="entry name" value="Fer2_4"/>
    <property type="match status" value="1"/>
</dbReference>
<dbReference type="Gene3D" id="3.10.20.440">
    <property type="entry name" value="2Fe-2S iron-sulphur cluster binding domain, sarcosine oxidase, alpha subunit, N-terminal domain"/>
    <property type="match status" value="1"/>
</dbReference>
<name>A0A0L0QV49_VIRPA</name>
<proteinExistence type="predicted"/>
<accession>A0A0L0QV49</accession>
<evidence type="ECO:0000256" key="1">
    <source>
        <dbReference type="ARBA" id="ARBA00023002"/>
    </source>
</evidence>
<reference evidence="3" key="1">
    <citation type="submission" date="2015-07" db="EMBL/GenBank/DDBJ databases">
        <title>Fjat-10053 dsm26.</title>
        <authorList>
            <person name="Liu B."/>
            <person name="Wang J."/>
            <person name="Zhu Y."/>
            <person name="Liu G."/>
            <person name="Chen Q."/>
            <person name="Chen Z."/>
            <person name="Lan J."/>
            <person name="Che J."/>
            <person name="Ge C."/>
            <person name="Shi H."/>
            <person name="Pan Z."/>
            <person name="Liu X."/>
        </authorList>
    </citation>
    <scope>NUCLEOTIDE SEQUENCE [LARGE SCALE GENOMIC DNA]</scope>
    <source>
        <strain evidence="3">DSM 26</strain>
    </source>
</reference>
<protein>
    <recommendedName>
        <fullName evidence="4">Sarcosine oxidase subunit alpha</fullName>
    </recommendedName>
</protein>
<comment type="caution">
    <text evidence="2">The sequence shown here is derived from an EMBL/GenBank/DDBJ whole genome shotgun (WGS) entry which is preliminary data.</text>
</comment>
<dbReference type="InterPro" id="IPR036010">
    <property type="entry name" value="2Fe-2S_ferredoxin-like_sf"/>
</dbReference>
<dbReference type="AlphaFoldDB" id="A0A0L0QV49"/>
<evidence type="ECO:0008006" key="4">
    <source>
        <dbReference type="Google" id="ProtNLM"/>
    </source>
</evidence>
<evidence type="ECO:0000313" key="3">
    <source>
        <dbReference type="Proteomes" id="UP000036780"/>
    </source>
</evidence>
<dbReference type="RefSeq" id="WP_050350352.1">
    <property type="nucleotide sequence ID" value="NZ_BOSN01000005.1"/>
</dbReference>
<dbReference type="GO" id="GO:0016491">
    <property type="term" value="F:oxidoreductase activity"/>
    <property type="evidence" value="ECO:0007669"/>
    <property type="project" value="UniProtKB-KW"/>
</dbReference>
<organism evidence="2 3">
    <name type="scientific">Virgibacillus pantothenticus</name>
    <dbReference type="NCBI Taxonomy" id="1473"/>
    <lineage>
        <taxon>Bacteria</taxon>
        <taxon>Bacillati</taxon>
        <taxon>Bacillota</taxon>
        <taxon>Bacilli</taxon>
        <taxon>Bacillales</taxon>
        <taxon>Bacillaceae</taxon>
        <taxon>Virgibacillus</taxon>
    </lineage>
</organism>
<dbReference type="OrthoDB" id="573392at2"/>
<dbReference type="GeneID" id="66869821"/>
<sequence length="111" mass="12213">MTRIENHPILGKLGSKKAVTFTFDNQAIRGFENEPIAAALLANGIRTLRNHEETAKPRGIYCNIGHCFECRVTVNGIQGKRACLTPIKEGMVVQSGKQLASPVRDWSANHV</sequence>
<dbReference type="SUPFAM" id="SSF54292">
    <property type="entry name" value="2Fe-2S ferredoxin-like"/>
    <property type="match status" value="1"/>
</dbReference>
<dbReference type="GO" id="GO:0051536">
    <property type="term" value="F:iron-sulfur cluster binding"/>
    <property type="evidence" value="ECO:0007669"/>
    <property type="project" value="InterPro"/>
</dbReference>
<dbReference type="InterPro" id="IPR042204">
    <property type="entry name" value="2Fe-2S-bd_N"/>
</dbReference>
<keyword evidence="3" id="KW-1185">Reference proteome</keyword>
<gene>
    <name evidence="2" type="ORF">AFK71_04520</name>
</gene>